<dbReference type="Gramene" id="OPUNC11G12540.1">
    <property type="protein sequence ID" value="OPUNC11G12540.1"/>
    <property type="gene ID" value="OPUNC11G12540"/>
</dbReference>
<feature type="region of interest" description="Disordered" evidence="1">
    <location>
        <begin position="87"/>
        <end position="115"/>
    </location>
</feature>
<evidence type="ECO:0000313" key="2">
    <source>
        <dbReference type="EnsemblPlants" id="OPUNC11G12540.1"/>
    </source>
</evidence>
<sequence length="303" mass="33754">MSSSSDIIYFILPRDIYPHVAAVRIYGLLIKCQHPHCLKPTGLWICHNDKDEGSGKEGVRADEAFITFPPIDGLLVDVPTEDLFLLEKGSPQSNPSADDAKKEEGSPKPTAHEPTVDDIKNANWAAIGTCLSTICRSCDVKLNMELEHFVNKLSEKSKKGPMLNYNDIVWEPGLWPAHIKINFIREVFWCIDNSKAKEEILKSKNSLGLKGCILKLGFDNNDANLLDSVIFLRKKVVAHQDSSYESYTGDKGHVGSDKTTIEAFIKKNKPDYMINLAKEAKAHQLGTLALGEATTKELVNVRY</sequence>
<feature type="compositionally biased region" description="Basic and acidic residues" evidence="1">
    <location>
        <begin position="98"/>
        <end position="115"/>
    </location>
</feature>
<keyword evidence="3" id="KW-1185">Reference proteome</keyword>
<dbReference type="Proteomes" id="UP000026962">
    <property type="component" value="Chromosome 11"/>
</dbReference>
<reference evidence="2" key="2">
    <citation type="submission" date="2018-05" db="EMBL/GenBank/DDBJ databases">
        <title>OpunRS2 (Oryza punctata Reference Sequence Version 2).</title>
        <authorList>
            <person name="Zhang J."/>
            <person name="Kudrna D."/>
            <person name="Lee S."/>
            <person name="Talag J."/>
            <person name="Welchert J."/>
            <person name="Wing R.A."/>
        </authorList>
    </citation>
    <scope>NUCLEOTIDE SEQUENCE [LARGE SCALE GENOMIC DNA]</scope>
</reference>
<evidence type="ECO:0000256" key="1">
    <source>
        <dbReference type="SAM" id="MobiDB-lite"/>
    </source>
</evidence>
<evidence type="ECO:0000313" key="3">
    <source>
        <dbReference type="Proteomes" id="UP000026962"/>
    </source>
</evidence>
<organism evidence="2">
    <name type="scientific">Oryza punctata</name>
    <name type="common">Red rice</name>
    <dbReference type="NCBI Taxonomy" id="4537"/>
    <lineage>
        <taxon>Eukaryota</taxon>
        <taxon>Viridiplantae</taxon>
        <taxon>Streptophyta</taxon>
        <taxon>Embryophyta</taxon>
        <taxon>Tracheophyta</taxon>
        <taxon>Spermatophyta</taxon>
        <taxon>Magnoliopsida</taxon>
        <taxon>Liliopsida</taxon>
        <taxon>Poales</taxon>
        <taxon>Poaceae</taxon>
        <taxon>BOP clade</taxon>
        <taxon>Oryzoideae</taxon>
        <taxon>Oryzeae</taxon>
        <taxon>Oryzinae</taxon>
        <taxon>Oryza</taxon>
    </lineage>
</organism>
<reference evidence="2" key="1">
    <citation type="submission" date="2015-04" db="UniProtKB">
        <authorList>
            <consortium name="EnsemblPlants"/>
        </authorList>
    </citation>
    <scope>IDENTIFICATION</scope>
</reference>
<dbReference type="HOGENOM" id="CLU_919469_0_0_1"/>
<accession>A0A0E0MFT4</accession>
<protein>
    <submittedName>
        <fullName evidence="2">Uncharacterized protein</fullName>
    </submittedName>
</protein>
<dbReference type="AlphaFoldDB" id="A0A0E0MFT4"/>
<dbReference type="OMA" id="LWICHND"/>
<proteinExistence type="predicted"/>
<name>A0A0E0MFT4_ORYPU</name>
<dbReference type="EnsemblPlants" id="OPUNC11G12540.1">
    <property type="protein sequence ID" value="OPUNC11G12540.1"/>
    <property type="gene ID" value="OPUNC11G12540"/>
</dbReference>